<keyword evidence="2" id="KW-0732">Signal</keyword>
<dbReference type="EMBL" id="JBHUMY010000008">
    <property type="protein sequence ID" value="MFD2660536.1"/>
    <property type="molecule type" value="Genomic_DNA"/>
</dbReference>
<dbReference type="PANTHER" id="PTHR43817">
    <property type="entry name" value="GLYCOSYL HYDROLASE"/>
    <property type="match status" value="1"/>
</dbReference>
<dbReference type="CDD" id="cd18817">
    <property type="entry name" value="GH43f_LbAraf43-like"/>
    <property type="match status" value="1"/>
</dbReference>
<organism evidence="6 7">
    <name type="scientific">Paenibacillus thailandensis</name>
    <dbReference type="NCBI Taxonomy" id="393250"/>
    <lineage>
        <taxon>Bacteria</taxon>
        <taxon>Bacillati</taxon>
        <taxon>Bacillota</taxon>
        <taxon>Bacilli</taxon>
        <taxon>Bacillales</taxon>
        <taxon>Paenibacillaceae</taxon>
        <taxon>Paenibacillus</taxon>
    </lineage>
</organism>
<evidence type="ECO:0000256" key="2">
    <source>
        <dbReference type="ARBA" id="ARBA00022729"/>
    </source>
</evidence>
<dbReference type="RefSeq" id="WP_379272033.1">
    <property type="nucleotide sequence ID" value="NZ_JBHUGT010000028.1"/>
</dbReference>
<comment type="caution">
    <text evidence="6">The sequence shown here is derived from an EMBL/GenBank/DDBJ whole genome shotgun (WGS) entry which is preliminary data.</text>
</comment>
<keyword evidence="4 5" id="KW-0326">Glycosidase</keyword>
<comment type="similarity">
    <text evidence="1 5">Belongs to the glycosyl hydrolase 43 family.</text>
</comment>
<protein>
    <submittedName>
        <fullName evidence="6">Family 43 glycosylhydrolase</fullName>
    </submittedName>
</protein>
<evidence type="ECO:0000256" key="3">
    <source>
        <dbReference type="ARBA" id="ARBA00022801"/>
    </source>
</evidence>
<keyword evidence="7" id="KW-1185">Reference proteome</keyword>
<dbReference type="Proteomes" id="UP001597493">
    <property type="component" value="Unassembled WGS sequence"/>
</dbReference>
<dbReference type="Pfam" id="PF04616">
    <property type="entry name" value="Glyco_hydro_43"/>
    <property type="match status" value="1"/>
</dbReference>
<evidence type="ECO:0000313" key="6">
    <source>
        <dbReference type="EMBL" id="MFD2660536.1"/>
    </source>
</evidence>
<evidence type="ECO:0000256" key="4">
    <source>
        <dbReference type="ARBA" id="ARBA00023295"/>
    </source>
</evidence>
<dbReference type="InterPro" id="IPR006710">
    <property type="entry name" value="Glyco_hydro_43"/>
</dbReference>
<keyword evidence="3 5" id="KW-0378">Hydrolase</keyword>
<evidence type="ECO:0000256" key="5">
    <source>
        <dbReference type="RuleBase" id="RU361187"/>
    </source>
</evidence>
<proteinExistence type="inferred from homology"/>
<accession>A0ABW5QWV5</accession>
<dbReference type="Gene3D" id="2.115.10.20">
    <property type="entry name" value="Glycosyl hydrolase domain, family 43"/>
    <property type="match status" value="1"/>
</dbReference>
<reference evidence="7" key="1">
    <citation type="journal article" date="2019" name="Int. J. Syst. Evol. Microbiol.">
        <title>The Global Catalogue of Microorganisms (GCM) 10K type strain sequencing project: providing services to taxonomists for standard genome sequencing and annotation.</title>
        <authorList>
            <consortium name="The Broad Institute Genomics Platform"/>
            <consortium name="The Broad Institute Genome Sequencing Center for Infectious Disease"/>
            <person name="Wu L."/>
            <person name="Ma J."/>
        </authorList>
    </citation>
    <scope>NUCLEOTIDE SEQUENCE [LARGE SCALE GENOMIC DNA]</scope>
    <source>
        <strain evidence="7">TISTR 1827</strain>
    </source>
</reference>
<dbReference type="InterPro" id="IPR023296">
    <property type="entry name" value="Glyco_hydro_beta-prop_sf"/>
</dbReference>
<gene>
    <name evidence="6" type="ORF">ACFSW5_09705</name>
</gene>
<name>A0ABW5QWV5_9BACL</name>
<evidence type="ECO:0000256" key="1">
    <source>
        <dbReference type="ARBA" id="ARBA00009865"/>
    </source>
</evidence>
<dbReference type="PANTHER" id="PTHR43817:SF1">
    <property type="entry name" value="HYDROLASE, FAMILY 43, PUTATIVE (AFU_ORTHOLOGUE AFUA_3G01660)-RELATED"/>
    <property type="match status" value="1"/>
</dbReference>
<dbReference type="PIRSF" id="PIRSF025414">
    <property type="entry name" value="Alpha-L-arabinofuranosidase"/>
    <property type="match status" value="1"/>
</dbReference>
<sequence length="327" mass="37078">MSKVLPNETLVNPIIPQRADPWVYKHEDGYYYFTASVPEYDRIEVRRAKTIQELGSAAPAVAWRKYDEGMMSANIWAPEIHYIDGKWYIYFAAARTTATVEGLFDHRMFVLENESANPLEGEWVEKGQIKTKWESFALDATTFEHNGKRYLVWAQKDPSIAGNSNLYIAPMANPWTLAEEQVMIATPEHDWEKIGFLVNEGPAVLKRNGKIFIAFSASATDHHYCMGLLVADENSDLMRAESWTKLPEPVFTTNEETGQYGPGHNSFTVSADGSQDILVYHARNYKEIEGDPLYDPNRHTRAQVFGWTSDGMPDFGIPVADSRIVGR</sequence>
<dbReference type="InterPro" id="IPR016828">
    <property type="entry name" value="Alpha-L-arabinofuranosidase"/>
</dbReference>
<dbReference type="SUPFAM" id="SSF75005">
    <property type="entry name" value="Arabinanase/levansucrase/invertase"/>
    <property type="match status" value="1"/>
</dbReference>
<evidence type="ECO:0000313" key="7">
    <source>
        <dbReference type="Proteomes" id="UP001597493"/>
    </source>
</evidence>